<dbReference type="SUPFAM" id="SSF109709">
    <property type="entry name" value="KorB DNA-binding domain-like"/>
    <property type="match status" value="1"/>
</dbReference>
<keyword evidence="4" id="KW-1185">Reference proteome</keyword>
<sequence>MNSQGDAAGPVVDADEDSGPRHPICKVLKWEQRLQSENSLTRAQLAREEGTTKAYVTQMLRLTHLPEEARQYLSALRSAETIRSFSLRRLAMVAKLPADRRGAAFDSMKMISSRSGC</sequence>
<evidence type="ECO:0000256" key="1">
    <source>
        <dbReference type="SAM" id="MobiDB-lite"/>
    </source>
</evidence>
<organism evidence="3 4">
    <name type="scientific">Haloferula luteola</name>
    <dbReference type="NCBI Taxonomy" id="595692"/>
    <lineage>
        <taxon>Bacteria</taxon>
        <taxon>Pseudomonadati</taxon>
        <taxon>Verrucomicrobiota</taxon>
        <taxon>Verrucomicrobiia</taxon>
        <taxon>Verrucomicrobiales</taxon>
        <taxon>Verrucomicrobiaceae</taxon>
        <taxon>Haloferula</taxon>
    </lineage>
</organism>
<dbReference type="EMBL" id="JACHFD010000034">
    <property type="protein sequence ID" value="MBB5353765.1"/>
    <property type="molecule type" value="Genomic_DNA"/>
</dbReference>
<proteinExistence type="predicted"/>
<dbReference type="RefSeq" id="WP_184022117.1">
    <property type="nucleotide sequence ID" value="NZ_JACHFD010000034.1"/>
</dbReference>
<feature type="domain" description="ParB/Spo0J HTH" evidence="2">
    <location>
        <begin position="32"/>
        <end position="74"/>
    </location>
</feature>
<comment type="caution">
    <text evidence="3">The sequence shown here is derived from an EMBL/GenBank/DDBJ whole genome shotgun (WGS) entry which is preliminary data.</text>
</comment>
<dbReference type="Pfam" id="PF17762">
    <property type="entry name" value="HTH_ParB"/>
    <property type="match status" value="1"/>
</dbReference>
<reference evidence="3 4" key="1">
    <citation type="submission" date="2020-08" db="EMBL/GenBank/DDBJ databases">
        <title>Genomic Encyclopedia of Type Strains, Phase IV (KMG-IV): sequencing the most valuable type-strain genomes for metagenomic binning, comparative biology and taxonomic classification.</title>
        <authorList>
            <person name="Goeker M."/>
        </authorList>
    </citation>
    <scope>NUCLEOTIDE SEQUENCE [LARGE SCALE GENOMIC DNA]</scope>
    <source>
        <strain evidence="3 4">YC6886</strain>
    </source>
</reference>
<gene>
    <name evidence="3" type="ORF">HNR46_004027</name>
</gene>
<protein>
    <recommendedName>
        <fullName evidence="2">ParB/Spo0J HTH domain-containing protein</fullName>
    </recommendedName>
</protein>
<evidence type="ECO:0000313" key="4">
    <source>
        <dbReference type="Proteomes" id="UP000557717"/>
    </source>
</evidence>
<name>A0A840V6W9_9BACT</name>
<dbReference type="AlphaFoldDB" id="A0A840V6W9"/>
<feature type="region of interest" description="Disordered" evidence="1">
    <location>
        <begin position="1"/>
        <end position="20"/>
    </location>
</feature>
<dbReference type="Proteomes" id="UP000557717">
    <property type="component" value="Unassembled WGS sequence"/>
</dbReference>
<evidence type="ECO:0000259" key="2">
    <source>
        <dbReference type="Pfam" id="PF17762"/>
    </source>
</evidence>
<accession>A0A840V6W9</accession>
<evidence type="ECO:0000313" key="3">
    <source>
        <dbReference type="EMBL" id="MBB5353765.1"/>
    </source>
</evidence>
<dbReference type="InterPro" id="IPR041468">
    <property type="entry name" value="HTH_ParB/Spo0J"/>
</dbReference>
<dbReference type="Gene3D" id="1.10.10.2830">
    <property type="match status" value="1"/>
</dbReference>